<dbReference type="AlphaFoldDB" id="A0A8H5HEN8"/>
<dbReference type="InterPro" id="IPR036573">
    <property type="entry name" value="CBM_sf_5/12"/>
</dbReference>
<dbReference type="OrthoDB" id="3012298at2759"/>
<evidence type="ECO:0000313" key="4">
    <source>
        <dbReference type="EMBL" id="KAF5381988.1"/>
    </source>
</evidence>
<organism evidence="4 5">
    <name type="scientific">Tricholomella constricta</name>
    <dbReference type="NCBI Taxonomy" id="117010"/>
    <lineage>
        <taxon>Eukaryota</taxon>
        <taxon>Fungi</taxon>
        <taxon>Dikarya</taxon>
        <taxon>Basidiomycota</taxon>
        <taxon>Agaricomycotina</taxon>
        <taxon>Agaricomycetes</taxon>
        <taxon>Agaricomycetidae</taxon>
        <taxon>Agaricales</taxon>
        <taxon>Tricholomatineae</taxon>
        <taxon>Lyophyllaceae</taxon>
        <taxon>Tricholomella</taxon>
    </lineage>
</organism>
<dbReference type="CDD" id="cd12215">
    <property type="entry name" value="ChiC_BD"/>
    <property type="match status" value="2"/>
</dbReference>
<dbReference type="Proteomes" id="UP000565441">
    <property type="component" value="Unassembled WGS sequence"/>
</dbReference>
<dbReference type="GO" id="GO:0005975">
    <property type="term" value="P:carbohydrate metabolic process"/>
    <property type="evidence" value="ECO:0007669"/>
    <property type="project" value="InterPro"/>
</dbReference>
<evidence type="ECO:0000259" key="3">
    <source>
        <dbReference type="SMART" id="SM00495"/>
    </source>
</evidence>
<keyword evidence="1" id="KW-0378">Hydrolase</keyword>
<comment type="caution">
    <text evidence="4">The sequence shown here is derived from an EMBL/GenBank/DDBJ whole genome shotgun (WGS) entry which is preliminary data.</text>
</comment>
<dbReference type="SUPFAM" id="SSF51055">
    <property type="entry name" value="Carbohydrate binding domain"/>
    <property type="match status" value="2"/>
</dbReference>
<gene>
    <name evidence="4" type="ORF">D9615_004229</name>
</gene>
<proteinExistence type="predicted"/>
<feature type="compositionally biased region" description="Low complexity" evidence="2">
    <location>
        <begin position="181"/>
        <end position="196"/>
    </location>
</feature>
<accession>A0A8H5HEN8</accession>
<reference evidence="4 5" key="1">
    <citation type="journal article" date="2020" name="ISME J.">
        <title>Uncovering the hidden diversity of litter-decomposition mechanisms in mushroom-forming fungi.</title>
        <authorList>
            <person name="Floudas D."/>
            <person name="Bentzer J."/>
            <person name="Ahren D."/>
            <person name="Johansson T."/>
            <person name="Persson P."/>
            <person name="Tunlid A."/>
        </authorList>
    </citation>
    <scope>NUCLEOTIDE SEQUENCE [LARGE SCALE GENOMIC DNA]</scope>
    <source>
        <strain evidence="4 5">CBS 661.87</strain>
    </source>
</reference>
<evidence type="ECO:0000313" key="5">
    <source>
        <dbReference type="Proteomes" id="UP000565441"/>
    </source>
</evidence>
<protein>
    <recommendedName>
        <fullName evidence="3">Chitin-binding type-3 domain-containing protein</fullName>
    </recommendedName>
</protein>
<feature type="domain" description="Chitin-binding type-3" evidence="3">
    <location>
        <begin position="206"/>
        <end position="249"/>
    </location>
</feature>
<dbReference type="GO" id="GO:0005576">
    <property type="term" value="C:extracellular region"/>
    <property type="evidence" value="ECO:0007669"/>
    <property type="project" value="InterPro"/>
</dbReference>
<feature type="region of interest" description="Disordered" evidence="2">
    <location>
        <begin position="177"/>
        <end position="199"/>
    </location>
</feature>
<dbReference type="GO" id="GO:0030246">
    <property type="term" value="F:carbohydrate binding"/>
    <property type="evidence" value="ECO:0007669"/>
    <property type="project" value="InterPro"/>
</dbReference>
<name>A0A8H5HEN8_9AGAR</name>
<sequence length="266" mass="29813">MPYRDDNDQEDHDHHIEACIYFDDEDDFHDLNCKDLVHDLEGLIYDPENFIYDLKGHFNGFIYDPYDLKGANGIFDEANDIFDKANDIFDEANDIRSDDSNDDNSNDDSIFPTAHPDFWKLRGYRQLECIQHVRRRKQGCSWAVPYSGRLWTAKWWTQGDNPGGGVGVWSDNGACSSAGGTASNPAPTSNAPAPTSGTGSDSCTGIAAWSSGVTYHGSNKAVYGGRLWTARWWSYADTPGGNAGVWADSGACLSRRRRRRSRLFRY</sequence>
<keyword evidence="5" id="KW-1185">Reference proteome</keyword>
<evidence type="ECO:0000256" key="2">
    <source>
        <dbReference type="SAM" id="MobiDB-lite"/>
    </source>
</evidence>
<dbReference type="Gene3D" id="2.10.10.20">
    <property type="entry name" value="Carbohydrate-binding module superfamily 5/12"/>
    <property type="match status" value="2"/>
</dbReference>
<dbReference type="EMBL" id="JAACJP010000009">
    <property type="protein sequence ID" value="KAF5381988.1"/>
    <property type="molecule type" value="Genomic_DNA"/>
</dbReference>
<dbReference type="InterPro" id="IPR003610">
    <property type="entry name" value="CBM5/12"/>
</dbReference>
<dbReference type="GO" id="GO:0004553">
    <property type="term" value="F:hydrolase activity, hydrolyzing O-glycosyl compounds"/>
    <property type="evidence" value="ECO:0007669"/>
    <property type="project" value="InterPro"/>
</dbReference>
<evidence type="ECO:0000256" key="1">
    <source>
        <dbReference type="ARBA" id="ARBA00022801"/>
    </source>
</evidence>
<dbReference type="SMART" id="SM00495">
    <property type="entry name" value="ChtBD3"/>
    <property type="match status" value="1"/>
</dbReference>